<dbReference type="AlphaFoldDB" id="A0A0S4XNN9"/>
<gene>
    <name evidence="1" type="ORF">BN3087_510011</name>
</gene>
<name>A0A0S4XNN9_9BACT</name>
<sequence length="38" mass="4525">MIVFYFTYNKYFKKIIVDCSNVLWGVLKLLPLRVAIKS</sequence>
<protein>
    <submittedName>
        <fullName evidence="1">Uncharacterized protein</fullName>
    </submittedName>
</protein>
<dbReference type="EMBL" id="FAXN01000053">
    <property type="protein sequence ID" value="CUV65920.1"/>
    <property type="molecule type" value="Genomic_DNA"/>
</dbReference>
<reference evidence="1" key="1">
    <citation type="submission" date="2015-11" db="EMBL/GenBank/DDBJ databases">
        <authorList>
            <person name="Zhang Y."/>
            <person name="Guo Z."/>
        </authorList>
    </citation>
    <scope>NUCLEOTIDE SEQUENCE</scope>
    <source>
        <strain evidence="1">BN30871</strain>
    </source>
</reference>
<proteinExistence type="predicted"/>
<organism evidence="1">
    <name type="scientific">Sulfurovum sp. enrichment culture clone C5</name>
    <dbReference type="NCBI Taxonomy" id="497650"/>
    <lineage>
        <taxon>Bacteria</taxon>
        <taxon>Pseudomonadati</taxon>
        <taxon>Campylobacterota</taxon>
        <taxon>Epsilonproteobacteria</taxon>
        <taxon>Campylobacterales</taxon>
        <taxon>Sulfurovaceae</taxon>
        <taxon>Sulfurovum</taxon>
        <taxon>environmental samples</taxon>
    </lineage>
</organism>
<evidence type="ECO:0000313" key="1">
    <source>
        <dbReference type="EMBL" id="CUV65920.1"/>
    </source>
</evidence>
<accession>A0A0S4XNN9</accession>